<protein>
    <submittedName>
        <fullName evidence="1">Uncharacterized protein</fullName>
    </submittedName>
</protein>
<gene>
    <name evidence="1" type="ORF">SAMN05443245_7463</name>
</gene>
<organism evidence="1 2">
    <name type="scientific">Paraburkholderia fungorum</name>
    <dbReference type="NCBI Taxonomy" id="134537"/>
    <lineage>
        <taxon>Bacteria</taxon>
        <taxon>Pseudomonadati</taxon>
        <taxon>Pseudomonadota</taxon>
        <taxon>Betaproteobacteria</taxon>
        <taxon>Burkholderiales</taxon>
        <taxon>Burkholderiaceae</taxon>
        <taxon>Paraburkholderia</taxon>
    </lineage>
</organism>
<evidence type="ECO:0000313" key="2">
    <source>
        <dbReference type="Proteomes" id="UP000183487"/>
    </source>
</evidence>
<accession>A0A1H1JXB2</accession>
<sequence>MGFSFFALGMAIALSALGLVMDRNGRKADRARRGLS</sequence>
<reference evidence="2" key="1">
    <citation type="submission" date="2016-10" db="EMBL/GenBank/DDBJ databases">
        <authorList>
            <person name="Varghese N."/>
            <person name="Submissions S."/>
        </authorList>
    </citation>
    <scope>NUCLEOTIDE SEQUENCE [LARGE SCALE GENOMIC DNA]</scope>
    <source>
        <strain evidence="2">GAS106B</strain>
    </source>
</reference>
<evidence type="ECO:0000313" key="1">
    <source>
        <dbReference type="EMBL" id="SDR54594.1"/>
    </source>
</evidence>
<keyword evidence="2" id="KW-1185">Reference proteome</keyword>
<name>A0A1H1JXB2_9BURK</name>
<dbReference type="EMBL" id="FNKP01000004">
    <property type="protein sequence ID" value="SDR54594.1"/>
    <property type="molecule type" value="Genomic_DNA"/>
</dbReference>
<dbReference type="AlphaFoldDB" id="A0A1H1JXB2"/>
<dbReference type="Proteomes" id="UP000183487">
    <property type="component" value="Unassembled WGS sequence"/>
</dbReference>
<proteinExistence type="predicted"/>